<dbReference type="PANTHER" id="PTHR38460">
    <property type="entry name" value="TAUTOMERASE YOLI-RELATED"/>
    <property type="match status" value="1"/>
</dbReference>
<dbReference type="Gene3D" id="3.30.429.10">
    <property type="entry name" value="Macrophage Migration Inhibitory Factor"/>
    <property type="match status" value="1"/>
</dbReference>
<protein>
    <recommendedName>
        <fullName evidence="2">4-oxalocrotonate tautomerase</fullName>
    </recommendedName>
</protein>
<evidence type="ECO:0008006" key="2">
    <source>
        <dbReference type="Google" id="ProtNLM"/>
    </source>
</evidence>
<dbReference type="Pfam" id="PF14552">
    <property type="entry name" value="Tautomerase_2"/>
    <property type="match status" value="1"/>
</dbReference>
<reference evidence="1" key="1">
    <citation type="submission" date="2016-10" db="EMBL/GenBank/DDBJ databases">
        <title>Sequence of Gallionella enrichment culture.</title>
        <authorList>
            <person name="Poehlein A."/>
            <person name="Muehling M."/>
            <person name="Daniel R."/>
        </authorList>
    </citation>
    <scope>NUCLEOTIDE SEQUENCE</scope>
</reference>
<dbReference type="PANTHER" id="PTHR38460:SF1">
    <property type="entry name" value="TAUTOMERASE YOLI-RELATED"/>
    <property type="match status" value="1"/>
</dbReference>
<dbReference type="EMBL" id="MLJW01000606">
    <property type="protein sequence ID" value="OIQ84593.1"/>
    <property type="molecule type" value="Genomic_DNA"/>
</dbReference>
<dbReference type="AlphaFoldDB" id="A0A1J5QM23"/>
<dbReference type="InterPro" id="IPR014347">
    <property type="entry name" value="Tautomerase/MIF_sf"/>
</dbReference>
<evidence type="ECO:0000313" key="1">
    <source>
        <dbReference type="EMBL" id="OIQ84593.1"/>
    </source>
</evidence>
<dbReference type="InterPro" id="IPR037479">
    <property type="entry name" value="Tauto_MSAD"/>
</dbReference>
<organism evidence="1">
    <name type="scientific">mine drainage metagenome</name>
    <dbReference type="NCBI Taxonomy" id="410659"/>
    <lineage>
        <taxon>unclassified sequences</taxon>
        <taxon>metagenomes</taxon>
        <taxon>ecological metagenomes</taxon>
    </lineage>
</organism>
<sequence length="129" mass="14627">MSQFVVYGRRQVLAPLRAEFSVLLQDVAVAVLGLPPDKRFHRFVLMDAEDFPTPPHRSERYTIVEVMMFSGRTVATKKAFYAELFAGVEARLGIAPNDLEIHILETPRHDWGIRGKAGDDLALAYEIER</sequence>
<dbReference type="SUPFAM" id="SSF55331">
    <property type="entry name" value="Tautomerase/MIF"/>
    <property type="match status" value="1"/>
</dbReference>
<proteinExistence type="predicted"/>
<accession>A0A1J5QM23</accession>
<name>A0A1J5QM23_9ZZZZ</name>
<gene>
    <name evidence="1" type="ORF">GALL_335780</name>
</gene>
<comment type="caution">
    <text evidence="1">The sequence shown here is derived from an EMBL/GenBank/DDBJ whole genome shotgun (WGS) entry which is preliminary data.</text>
</comment>